<dbReference type="InterPro" id="IPR051906">
    <property type="entry name" value="TolC-like"/>
</dbReference>
<comment type="subcellular location">
    <subcellularLocation>
        <location evidence="1">Cell outer membrane</location>
    </subcellularLocation>
</comment>
<dbReference type="PANTHER" id="PTHR30026:SF20">
    <property type="entry name" value="OUTER MEMBRANE PROTEIN TOLC"/>
    <property type="match status" value="1"/>
</dbReference>
<evidence type="ECO:0000256" key="2">
    <source>
        <dbReference type="ARBA" id="ARBA00022452"/>
    </source>
</evidence>
<dbReference type="GO" id="GO:1990281">
    <property type="term" value="C:efflux pump complex"/>
    <property type="evidence" value="ECO:0007669"/>
    <property type="project" value="TreeGrafter"/>
</dbReference>
<gene>
    <name evidence="7" type="ORF">FRY98_02770</name>
</gene>
<keyword evidence="2" id="KW-1134">Transmembrane beta strand</keyword>
<dbReference type="AlphaFoldDB" id="A0A5D0CXD0"/>
<evidence type="ECO:0000256" key="1">
    <source>
        <dbReference type="ARBA" id="ARBA00004442"/>
    </source>
</evidence>
<protein>
    <submittedName>
        <fullName evidence="7">TolC family protein</fullName>
    </submittedName>
</protein>
<keyword evidence="3" id="KW-0812">Transmembrane</keyword>
<accession>A0A5D0CXD0</accession>
<dbReference type="SUPFAM" id="SSF56954">
    <property type="entry name" value="Outer membrane efflux proteins (OEP)"/>
    <property type="match status" value="1"/>
</dbReference>
<dbReference type="OrthoDB" id="2542411at2"/>
<sequence>MTCTKVQIARMNLWMIAWKAKQTPTPCGFERKGRMAMKRSLSVMMSSLLSMALLAAGPVSAYADNNENDNSIRSGKEATNSGVLKEHFIDSGTLAPLKRLDLDTVLKLALDYSLNYKLLTFKITALKENEGNLNKQKKKLDESASGGTGGSYTLPESLEEIQKKYEDFPEELLPSLYPMLETNAVVNRLISGIGSITDAMNKQLQGQRDQLILSLKQINIEQANTLLDLEEARIGIRLQMTSQYVELLTLKKQVSMNEAYLDVLKTDVKRAELMQEQGMTSAEKVTEAQREVEKQEQQLTQLRNKYRLALAQLCLDLGVAYDPDIELGDLNEFSPQPVTPMNRERILEKSFEMKRQWNSIILAEQQKSHTDAANEDQEDYLETNVRIAEQQAEKTRIDLNKKIDQLYSNQETAYQAYQNALKDLSNAQLDVQHITVRYNNALVSRHDYEKSSFSLTQQEAKLELARLQLYVAQRAVNALEDGFIM</sequence>
<dbReference type="GO" id="GO:0015288">
    <property type="term" value="F:porin activity"/>
    <property type="evidence" value="ECO:0007669"/>
    <property type="project" value="TreeGrafter"/>
</dbReference>
<name>A0A5D0CXD0_9BACL</name>
<evidence type="ECO:0000256" key="5">
    <source>
        <dbReference type="ARBA" id="ARBA00023237"/>
    </source>
</evidence>
<evidence type="ECO:0000313" key="8">
    <source>
        <dbReference type="Proteomes" id="UP000325218"/>
    </source>
</evidence>
<reference evidence="7 8" key="1">
    <citation type="submission" date="2019-08" db="EMBL/GenBank/DDBJ databases">
        <title>Genome sequencing of Paenibacillus faecis DSM 23593(T).</title>
        <authorList>
            <person name="Kook J.-K."/>
            <person name="Park S.-N."/>
            <person name="Lim Y.K."/>
        </authorList>
    </citation>
    <scope>NUCLEOTIDE SEQUENCE [LARGE SCALE GENOMIC DNA]</scope>
    <source>
        <strain evidence="7 8">DSM 23593</strain>
    </source>
</reference>
<keyword evidence="6" id="KW-0175">Coiled coil</keyword>
<dbReference type="GO" id="GO:0009279">
    <property type="term" value="C:cell outer membrane"/>
    <property type="evidence" value="ECO:0007669"/>
    <property type="project" value="UniProtKB-SubCell"/>
</dbReference>
<keyword evidence="8" id="KW-1185">Reference proteome</keyword>
<dbReference type="Gene3D" id="1.20.1600.10">
    <property type="entry name" value="Outer membrane efflux proteins (OEP)"/>
    <property type="match status" value="1"/>
</dbReference>
<keyword evidence="4" id="KW-0472">Membrane</keyword>
<organism evidence="7 8">
    <name type="scientific">Paenibacillus faecis</name>
    <dbReference type="NCBI Taxonomy" id="862114"/>
    <lineage>
        <taxon>Bacteria</taxon>
        <taxon>Bacillati</taxon>
        <taxon>Bacillota</taxon>
        <taxon>Bacilli</taxon>
        <taxon>Bacillales</taxon>
        <taxon>Paenibacillaceae</taxon>
        <taxon>Paenibacillus</taxon>
    </lineage>
</organism>
<dbReference type="PANTHER" id="PTHR30026">
    <property type="entry name" value="OUTER MEMBRANE PROTEIN TOLC"/>
    <property type="match status" value="1"/>
</dbReference>
<feature type="coiled-coil region" evidence="6">
    <location>
        <begin position="389"/>
        <end position="427"/>
    </location>
</feature>
<comment type="caution">
    <text evidence="7">The sequence shown here is derived from an EMBL/GenBank/DDBJ whole genome shotgun (WGS) entry which is preliminary data.</text>
</comment>
<dbReference type="Proteomes" id="UP000325218">
    <property type="component" value="Unassembled WGS sequence"/>
</dbReference>
<evidence type="ECO:0000256" key="3">
    <source>
        <dbReference type="ARBA" id="ARBA00022692"/>
    </source>
</evidence>
<dbReference type="GO" id="GO:0015562">
    <property type="term" value="F:efflux transmembrane transporter activity"/>
    <property type="evidence" value="ECO:0007669"/>
    <property type="project" value="InterPro"/>
</dbReference>
<evidence type="ECO:0000256" key="4">
    <source>
        <dbReference type="ARBA" id="ARBA00023136"/>
    </source>
</evidence>
<evidence type="ECO:0000313" key="7">
    <source>
        <dbReference type="EMBL" id="TYA14621.1"/>
    </source>
</evidence>
<dbReference type="EMBL" id="VSDO01000001">
    <property type="protein sequence ID" value="TYA14621.1"/>
    <property type="molecule type" value="Genomic_DNA"/>
</dbReference>
<proteinExistence type="predicted"/>
<keyword evidence="5" id="KW-0998">Cell outer membrane</keyword>
<feature type="coiled-coil region" evidence="6">
    <location>
        <begin position="285"/>
        <end position="312"/>
    </location>
</feature>
<evidence type="ECO:0000256" key="6">
    <source>
        <dbReference type="SAM" id="Coils"/>
    </source>
</evidence>